<keyword evidence="13" id="KW-0479">Metal-binding</keyword>
<dbReference type="GO" id="GO:0009366">
    <property type="term" value="C:enterobactin synthetase complex"/>
    <property type="evidence" value="ECO:0007669"/>
    <property type="project" value="InterPro"/>
</dbReference>
<evidence type="ECO:0000256" key="3">
    <source>
        <dbReference type="ARBA" id="ARBA00008342"/>
    </source>
</evidence>
<evidence type="ECO:0000256" key="1">
    <source>
        <dbReference type="ARBA" id="ARBA00003937"/>
    </source>
</evidence>
<keyword evidence="6 16" id="KW-0808">Transferase</keyword>
<dbReference type="UniPathway" id="UPA00017"/>
<feature type="binding site" evidence="12">
    <location>
        <position position="169"/>
    </location>
    <ligand>
        <name>CoA</name>
        <dbReference type="ChEBI" id="CHEBI:57287"/>
    </ligand>
</feature>
<comment type="catalytic activity">
    <reaction evidence="10">
        <text>apo-[aryl-carrier protein] + CoA = holo-[aryl-carrier protein] + adenosine 3',5'-bisphosphate + H(+)</text>
        <dbReference type="Rhea" id="RHEA:48404"/>
        <dbReference type="Rhea" id="RHEA-COMP:15903"/>
        <dbReference type="Rhea" id="RHEA-COMP:17557"/>
        <dbReference type="ChEBI" id="CHEBI:15378"/>
        <dbReference type="ChEBI" id="CHEBI:29999"/>
        <dbReference type="ChEBI" id="CHEBI:57287"/>
        <dbReference type="ChEBI" id="CHEBI:58343"/>
        <dbReference type="ChEBI" id="CHEBI:64479"/>
    </reaction>
</comment>
<feature type="binding site" evidence="12">
    <location>
        <position position="165"/>
    </location>
    <ligand>
        <name>CoA</name>
        <dbReference type="ChEBI" id="CHEBI:57287"/>
    </ligand>
</feature>
<keyword evidence="7" id="KW-0259">Enterobactin biosynthesis</keyword>
<accession>A0A132BVV3</accession>
<evidence type="ECO:0000256" key="8">
    <source>
        <dbReference type="ARBA" id="ARBA00029894"/>
    </source>
</evidence>
<dbReference type="GO" id="GO:0005886">
    <property type="term" value="C:plasma membrane"/>
    <property type="evidence" value="ECO:0007669"/>
    <property type="project" value="TreeGrafter"/>
</dbReference>
<evidence type="ECO:0000259" key="14">
    <source>
        <dbReference type="Pfam" id="PF01648"/>
    </source>
</evidence>
<dbReference type="SUPFAM" id="SSF56214">
    <property type="entry name" value="4'-phosphopantetheinyl transferase"/>
    <property type="match status" value="1"/>
</dbReference>
<name>A0A132BVV3_9RHOB</name>
<evidence type="ECO:0000256" key="9">
    <source>
        <dbReference type="ARBA" id="ARBA00031996"/>
    </source>
</evidence>
<dbReference type="OrthoDB" id="8210607at2"/>
<feature type="binding site" evidence="13">
    <location>
        <position position="123"/>
    </location>
    <ligand>
        <name>Mg(2+)</name>
        <dbReference type="ChEBI" id="CHEBI:18420"/>
    </ligand>
</feature>
<proteinExistence type="inferred from homology"/>
<dbReference type="PRINTS" id="PR01399">
    <property type="entry name" value="ENTSNTHTASED"/>
</dbReference>
<evidence type="ECO:0000313" key="17">
    <source>
        <dbReference type="Proteomes" id="UP000068382"/>
    </source>
</evidence>
<evidence type="ECO:0000256" key="11">
    <source>
        <dbReference type="ARBA" id="ARBA00049191"/>
    </source>
</evidence>
<evidence type="ECO:0000259" key="15">
    <source>
        <dbReference type="Pfam" id="PF17837"/>
    </source>
</evidence>
<evidence type="ECO:0000256" key="12">
    <source>
        <dbReference type="PIRSR" id="PIRSR603542-1"/>
    </source>
</evidence>
<dbReference type="Pfam" id="PF01648">
    <property type="entry name" value="ACPS"/>
    <property type="match status" value="1"/>
</dbReference>
<comment type="caution">
    <text evidence="16">The sequence shown here is derived from an EMBL/GenBank/DDBJ whole genome shotgun (WGS) entry which is preliminary data.</text>
</comment>
<dbReference type="EMBL" id="LPUY01000075">
    <property type="protein sequence ID" value="KUP92424.1"/>
    <property type="molecule type" value="Genomic_DNA"/>
</dbReference>
<comment type="similarity">
    <text evidence="3">Belongs to the P-Pant transferase superfamily. EntD family.</text>
</comment>
<evidence type="ECO:0000256" key="2">
    <source>
        <dbReference type="ARBA" id="ARBA00004993"/>
    </source>
</evidence>
<feature type="domain" description="4'-phosphopantetheinyl transferase N-terminal" evidence="15">
    <location>
        <begin position="51"/>
        <end position="112"/>
    </location>
</feature>
<comment type="function">
    <text evidence="1">Involved in the biosynthesis of the siderophore enterobactin (enterochelin), which is a macrocyclic trimeric lactone of N-(2,3-dihydroxybenzoyl)-serine. The serine trilactone serves as a scaffolding for the three catechol functionalities that provide hexadentate coordination for the tightly ligated iron(2+) atoms. Plays an essential role in the assembly of the enterobactin by catalyzing the transfer of the 4'-phosphopantetheine (Ppant) moiety from coenzyme A to the apo-domains of both EntB (ArCP domain) and EntF (PCP domain) to yield their holo-forms which make them competent for the activation of 2,3-dihydroxybenzoate (DHB) and L-serine, respectively.</text>
</comment>
<dbReference type="InterPro" id="IPR003542">
    <property type="entry name" value="Enbac_synth_compD-like"/>
</dbReference>
<evidence type="ECO:0000313" key="16">
    <source>
        <dbReference type="EMBL" id="KUP92424.1"/>
    </source>
</evidence>
<comment type="pathway">
    <text evidence="2">Siderophore biosynthesis; enterobactin biosynthesis.</text>
</comment>
<reference evidence="16 17" key="1">
    <citation type="submission" date="2015-12" db="EMBL/GenBank/DDBJ databases">
        <title>Genome sequence of the marine Rhodobacteraceae strain O3.65, Candidatus Tritonibacter horizontis.</title>
        <authorList>
            <person name="Poehlein A."/>
            <person name="Giebel H.A."/>
            <person name="Voget S."/>
            <person name="Brinkhoff T."/>
        </authorList>
    </citation>
    <scope>NUCLEOTIDE SEQUENCE [LARGE SCALE GENOMIC DNA]</scope>
    <source>
        <strain evidence="16 17">O3.65</strain>
    </source>
</reference>
<dbReference type="InterPro" id="IPR037143">
    <property type="entry name" value="4-PPantetheinyl_Trfase_dom_sf"/>
</dbReference>
<feature type="binding site" evidence="12">
    <location>
        <position position="65"/>
    </location>
    <ligand>
        <name>CoA</name>
        <dbReference type="ChEBI" id="CHEBI:57287"/>
    </ligand>
</feature>
<keyword evidence="17" id="KW-1185">Reference proteome</keyword>
<feature type="binding site" evidence="13">
    <location>
        <position position="125"/>
    </location>
    <ligand>
        <name>Mg(2+)</name>
        <dbReference type="ChEBI" id="CHEBI:18420"/>
    </ligand>
</feature>
<keyword evidence="13" id="KW-0460">Magnesium</keyword>
<feature type="domain" description="4'-phosphopantetheinyl transferase" evidence="14">
    <location>
        <begin position="119"/>
        <end position="206"/>
    </location>
</feature>
<dbReference type="PANTHER" id="PTHR38096">
    <property type="entry name" value="ENTEROBACTIN SYNTHASE COMPONENT D"/>
    <property type="match status" value="1"/>
</dbReference>
<dbReference type="GO" id="GO:0008897">
    <property type="term" value="F:holo-[acyl-carrier-protein] synthase activity"/>
    <property type="evidence" value="ECO:0007669"/>
    <property type="project" value="InterPro"/>
</dbReference>
<comment type="subunit">
    <text evidence="4">EntB, EntD, EntE, and EntF form a multienzyme complex called enterobactin synthase.</text>
</comment>
<feature type="binding site" evidence="12">
    <location>
        <begin position="101"/>
        <end position="102"/>
    </location>
    <ligand>
        <name>CoA</name>
        <dbReference type="ChEBI" id="CHEBI:57287"/>
    </ligand>
</feature>
<dbReference type="InterPro" id="IPR008278">
    <property type="entry name" value="4-PPantetheinyl_Trfase_dom"/>
</dbReference>
<evidence type="ECO:0000256" key="13">
    <source>
        <dbReference type="PIRSR" id="PIRSR603542-2"/>
    </source>
</evidence>
<comment type="catalytic activity">
    <reaction evidence="11">
        <text>apo-[peptidyl-carrier protein] + CoA = holo-[peptidyl-carrier protein] + adenosine 3',5'-bisphosphate + H(+)</text>
        <dbReference type="Rhea" id="RHEA:46228"/>
        <dbReference type="Rhea" id="RHEA-COMP:11479"/>
        <dbReference type="Rhea" id="RHEA-COMP:11480"/>
        <dbReference type="ChEBI" id="CHEBI:15378"/>
        <dbReference type="ChEBI" id="CHEBI:29999"/>
        <dbReference type="ChEBI" id="CHEBI:57287"/>
        <dbReference type="ChEBI" id="CHEBI:58343"/>
        <dbReference type="ChEBI" id="CHEBI:64479"/>
    </reaction>
</comment>
<dbReference type="PATRIC" id="fig|1768241.3.peg.2854"/>
<organism evidence="16 17">
    <name type="scientific">Tritonibacter horizontis</name>
    <dbReference type="NCBI Taxonomy" id="1768241"/>
    <lineage>
        <taxon>Bacteria</taxon>
        <taxon>Pseudomonadati</taxon>
        <taxon>Pseudomonadota</taxon>
        <taxon>Alphaproteobacteria</taxon>
        <taxon>Rhodobacterales</taxon>
        <taxon>Paracoccaceae</taxon>
        <taxon>Tritonibacter</taxon>
    </lineage>
</organism>
<feature type="binding site" evidence="12">
    <location>
        <position position="123"/>
    </location>
    <ligand>
        <name>CoA</name>
        <dbReference type="ChEBI" id="CHEBI:57287"/>
    </ligand>
</feature>
<sequence length="236" mass="25041">MTECPLQDRDLTEARWALLRPLVSPTVAIAAQDPLAAPPAPFAAEAACLSPNAVEKRKREFAAGRAAAHQSMRALGKPPAPIPIGPKRAPLWPDGLVGSITHCSNCALAAVAARATHQGLGIDVEEDAPLSRDLWPAIASPDEQAWMATQPDPGLAGKVLFSAKEAAYKAQYALSQRYFGFDGLTLSFDWANTGFVACFSRAQPPFLAGQRLRGRFAIGSGVIITAVEILNNESCP</sequence>
<comment type="cofactor">
    <cofactor evidence="13">
        <name>Mg(2+)</name>
        <dbReference type="ChEBI" id="CHEBI:18420"/>
    </cofactor>
</comment>
<dbReference type="InterPro" id="IPR041354">
    <property type="entry name" value="4PPT_N"/>
</dbReference>
<dbReference type="Proteomes" id="UP000068382">
    <property type="component" value="Unassembled WGS sequence"/>
</dbReference>
<dbReference type="RefSeq" id="WP_068244656.1">
    <property type="nucleotide sequence ID" value="NZ_LPUY01000075.1"/>
</dbReference>
<evidence type="ECO:0000256" key="6">
    <source>
        <dbReference type="ARBA" id="ARBA00022679"/>
    </source>
</evidence>
<evidence type="ECO:0000256" key="10">
    <source>
        <dbReference type="ARBA" id="ARBA00049176"/>
    </source>
</evidence>
<dbReference type="Gene3D" id="3.90.470.20">
    <property type="entry name" value="4'-phosphopantetheinyl transferase domain"/>
    <property type="match status" value="1"/>
</dbReference>
<evidence type="ECO:0000256" key="5">
    <source>
        <dbReference type="ARBA" id="ARBA00019087"/>
    </source>
</evidence>
<dbReference type="PANTHER" id="PTHR38096:SF1">
    <property type="entry name" value="ENTEROBACTIN SYNTHASE COMPONENT D"/>
    <property type="match status" value="1"/>
</dbReference>
<gene>
    <name evidence="16" type="primary">npt</name>
    <name evidence="16" type="ORF">TRIHO_27280</name>
</gene>
<dbReference type="GO" id="GO:0009239">
    <property type="term" value="P:enterobactin biosynthetic process"/>
    <property type="evidence" value="ECO:0007669"/>
    <property type="project" value="UniProtKB-UniPathway"/>
</dbReference>
<dbReference type="Pfam" id="PF17837">
    <property type="entry name" value="4PPT_N"/>
    <property type="match status" value="1"/>
</dbReference>
<evidence type="ECO:0000256" key="7">
    <source>
        <dbReference type="ARBA" id="ARBA00023191"/>
    </source>
</evidence>
<dbReference type="AlphaFoldDB" id="A0A132BVV3"/>
<evidence type="ECO:0000256" key="4">
    <source>
        <dbReference type="ARBA" id="ARBA00011503"/>
    </source>
</evidence>
<dbReference type="GO" id="GO:0000287">
    <property type="term" value="F:magnesium ion binding"/>
    <property type="evidence" value="ECO:0007669"/>
    <property type="project" value="InterPro"/>
</dbReference>
<protein>
    <recommendedName>
        <fullName evidence="5">Enterobactin synthase component D</fullName>
    </recommendedName>
    <alternativeName>
        <fullName evidence="8">4'-phosphopantetheinyl transferase EntD</fullName>
    </alternativeName>
    <alternativeName>
        <fullName evidence="9">Enterochelin synthase D</fullName>
    </alternativeName>
</protein>
<feature type="binding site" evidence="12">
    <location>
        <position position="57"/>
    </location>
    <ligand>
        <name>CoA</name>
        <dbReference type="ChEBI" id="CHEBI:57287"/>
    </ligand>
</feature>